<dbReference type="SUPFAM" id="SSF51395">
    <property type="entry name" value="FMN-linked oxidoreductases"/>
    <property type="match status" value="1"/>
</dbReference>
<dbReference type="AlphaFoldDB" id="A0A1I0LYG4"/>
<evidence type="ECO:0000256" key="1">
    <source>
        <dbReference type="ARBA" id="ARBA00023002"/>
    </source>
</evidence>
<keyword evidence="2" id="KW-0520">NAD</keyword>
<dbReference type="Proteomes" id="UP000183275">
    <property type="component" value="Unassembled WGS sequence"/>
</dbReference>
<protein>
    <submittedName>
        <fullName evidence="5">Anthraniloyl-CoA monooxygenase</fullName>
    </submittedName>
</protein>
<feature type="domain" description="NADH:flavin oxidoreductase/NADH oxidase N-terminal" evidence="3">
    <location>
        <begin position="388"/>
        <end position="690"/>
    </location>
</feature>
<dbReference type="Gene3D" id="3.50.50.60">
    <property type="entry name" value="FAD/NAD(P)-binding domain"/>
    <property type="match status" value="1"/>
</dbReference>
<sequence>MNVTTIGGGPGGLYASLLLKRSHPDWDVTVYERNPRGVTYGWGIVFPNRTLSNLADADPPSHEAITETFERWDPFDIVTDDDHFRCGGNTFASMMRTDLLAVLEERCRDVGVELEYETEIADPAAVAAEADLCIAADGIHSHTREVFADEFGTEIEQGRARFSWFGTDAEFEALTHIFVENEDGLWCAHTYPGPTSTFIIDCDVETWERSGVADMTETEYLPYLEDVFADHLNGHSIQSQQDQWRRFQTVTNDIWHHDNVVLVGDAAHTAHYSIGSGTTLAMEDAIGLMEAFETNDELDAALAAYESARKPFVETLLSAAERSRIHFEDIERYYDLPSRQFAIHHLTRSGRLTYGSLQRRDPTFTDAFDEWFAERTPVDTKRRPPARQPVRLADTVIANRYVRVLEPTSSADEGTPSTAQLSAFTAAADEEPGVLLTEPLAVAQAGRPTIGSPGLYTEDHVDTWADAIDTVLDEVTAGAHLTHAGASGGREPRVFGHGGLTEREPTWSPRLSDEYPVHPRSFERTAMDADDRNAVVEDFVAAARRADDAGFEYVQLQAAAPSLLSRFLTASGVPFEDRVEFVRTVVADVADALPARTPLGVTVPVSDGDGRGLSLKEAFGAVRELSEAGCDVVAPVAASTGERGLAEKGPSDFSDDIRNEVEVSTLATAPAASADKVNTLVATGRADLCAVQGTPFRDG</sequence>
<dbReference type="InterPro" id="IPR002938">
    <property type="entry name" value="FAD-bd"/>
</dbReference>
<evidence type="ECO:0000313" key="5">
    <source>
        <dbReference type="EMBL" id="SEV80494.1"/>
    </source>
</evidence>
<dbReference type="GO" id="GO:0004497">
    <property type="term" value="F:monooxygenase activity"/>
    <property type="evidence" value="ECO:0007669"/>
    <property type="project" value="UniProtKB-KW"/>
</dbReference>
<dbReference type="EMBL" id="FOIS01000001">
    <property type="protein sequence ID" value="SEV80494.1"/>
    <property type="molecule type" value="Genomic_DNA"/>
</dbReference>
<dbReference type="InterPro" id="IPR050631">
    <property type="entry name" value="PheA/TfdB_FAD_monoxygenase"/>
</dbReference>
<organism evidence="5 6">
    <name type="scientific">Natrinema salifodinae</name>
    <dbReference type="NCBI Taxonomy" id="1202768"/>
    <lineage>
        <taxon>Archaea</taxon>
        <taxon>Methanobacteriati</taxon>
        <taxon>Methanobacteriota</taxon>
        <taxon>Stenosarchaea group</taxon>
        <taxon>Halobacteria</taxon>
        <taxon>Halobacteriales</taxon>
        <taxon>Natrialbaceae</taxon>
        <taxon>Natrinema</taxon>
    </lineage>
</organism>
<accession>A0A1I0LYG4</accession>
<dbReference type="Pfam" id="PF00724">
    <property type="entry name" value="Oxidored_FMN"/>
    <property type="match status" value="1"/>
</dbReference>
<dbReference type="SUPFAM" id="SSF51905">
    <property type="entry name" value="FAD/NAD(P)-binding domain"/>
    <property type="match status" value="1"/>
</dbReference>
<dbReference type="Pfam" id="PF01494">
    <property type="entry name" value="FAD_binding_3"/>
    <property type="match status" value="1"/>
</dbReference>
<reference evidence="6" key="1">
    <citation type="submission" date="2016-10" db="EMBL/GenBank/DDBJ databases">
        <authorList>
            <person name="Varghese N."/>
        </authorList>
    </citation>
    <scope>NUCLEOTIDE SEQUENCE [LARGE SCALE GENOMIC DNA]</scope>
    <source>
        <strain evidence="6">CGMCC 1.12284</strain>
    </source>
</reference>
<dbReference type="GO" id="GO:0010181">
    <property type="term" value="F:FMN binding"/>
    <property type="evidence" value="ECO:0007669"/>
    <property type="project" value="InterPro"/>
</dbReference>
<name>A0A1I0LYG4_9EURY</name>
<proteinExistence type="predicted"/>
<dbReference type="Gene3D" id="3.30.9.20">
    <property type="match status" value="1"/>
</dbReference>
<dbReference type="STRING" id="1202768.SAMN05216285_0121"/>
<dbReference type="PANTHER" id="PTHR43476">
    <property type="entry name" value="3-(3-HYDROXY-PHENYL)PROPIONATE/3-HYDROXYCINNAMIC ACID HYDROXYLASE"/>
    <property type="match status" value="1"/>
</dbReference>
<feature type="domain" description="FAD-binding" evidence="4">
    <location>
        <begin position="2"/>
        <end position="318"/>
    </location>
</feature>
<dbReference type="PANTHER" id="PTHR43476:SF4">
    <property type="entry name" value="BLR0106 PROTEIN"/>
    <property type="match status" value="1"/>
</dbReference>
<keyword evidence="5" id="KW-0503">Monooxygenase</keyword>
<dbReference type="InterPro" id="IPR001155">
    <property type="entry name" value="OxRdtase_FMN_N"/>
</dbReference>
<evidence type="ECO:0000313" key="6">
    <source>
        <dbReference type="Proteomes" id="UP000183275"/>
    </source>
</evidence>
<dbReference type="InterPro" id="IPR036188">
    <property type="entry name" value="FAD/NAD-bd_sf"/>
</dbReference>
<evidence type="ECO:0000256" key="2">
    <source>
        <dbReference type="ARBA" id="ARBA00023027"/>
    </source>
</evidence>
<keyword evidence="6" id="KW-1185">Reference proteome</keyword>
<gene>
    <name evidence="5" type="ORF">SAMN05216285_0121</name>
</gene>
<dbReference type="InterPro" id="IPR013785">
    <property type="entry name" value="Aldolase_TIM"/>
</dbReference>
<dbReference type="Gene3D" id="3.20.20.70">
    <property type="entry name" value="Aldolase class I"/>
    <property type="match status" value="1"/>
</dbReference>
<dbReference type="PRINTS" id="PR00420">
    <property type="entry name" value="RNGMNOXGNASE"/>
</dbReference>
<dbReference type="RefSeq" id="WP_160290099.1">
    <property type="nucleotide sequence ID" value="NZ_FOIS01000001.1"/>
</dbReference>
<evidence type="ECO:0000259" key="3">
    <source>
        <dbReference type="Pfam" id="PF00724"/>
    </source>
</evidence>
<dbReference type="eggNOG" id="arCOG00615">
    <property type="taxonomic scope" value="Archaea"/>
</dbReference>
<dbReference type="OrthoDB" id="122964at2157"/>
<evidence type="ECO:0000259" key="4">
    <source>
        <dbReference type="Pfam" id="PF01494"/>
    </source>
</evidence>
<keyword evidence="1" id="KW-0560">Oxidoreductase</keyword>
<dbReference type="eggNOG" id="arCOG00570">
    <property type="taxonomic scope" value="Archaea"/>
</dbReference>
<dbReference type="GO" id="GO:0071949">
    <property type="term" value="F:FAD binding"/>
    <property type="evidence" value="ECO:0007669"/>
    <property type="project" value="InterPro"/>
</dbReference>